<name>A0ABW8TMA7_9CLOT</name>
<dbReference type="Proteomes" id="UP001623592">
    <property type="component" value="Unassembled WGS sequence"/>
</dbReference>
<dbReference type="RefSeq" id="WP_406789928.1">
    <property type="nucleotide sequence ID" value="NZ_JBJIAA010000030.1"/>
</dbReference>
<evidence type="ECO:0000313" key="2">
    <source>
        <dbReference type="Proteomes" id="UP001623592"/>
    </source>
</evidence>
<dbReference type="EMBL" id="JBJIAA010000030">
    <property type="protein sequence ID" value="MFL0253258.1"/>
    <property type="molecule type" value="Genomic_DNA"/>
</dbReference>
<proteinExistence type="predicted"/>
<reference evidence="1 2" key="1">
    <citation type="submission" date="2024-11" db="EMBL/GenBank/DDBJ databases">
        <authorList>
            <person name="Heng Y.C."/>
            <person name="Lim A.C.H."/>
            <person name="Lee J.K.Y."/>
            <person name="Kittelmann S."/>
        </authorList>
    </citation>
    <scope>NUCLEOTIDE SEQUENCE [LARGE SCALE GENOMIC DNA]</scope>
    <source>
        <strain evidence="1 2">WILCCON 0114</strain>
    </source>
</reference>
<gene>
    <name evidence="1" type="ORF">ACJDT4_22890</name>
</gene>
<sequence length="141" mass="15863">MSNNVVENIDGSTVIKDKEGKYELKADPIKNRLYQTTVGLWKEADIERFTEDVMDKMIPVFKGHKWACVTDVRQFKASAISEKLNNLLETCKSKGFFGGAIIVDSAVVKMQLNMASKKSGLAQKAFTDTKECEEWLDSQGY</sequence>
<evidence type="ECO:0000313" key="1">
    <source>
        <dbReference type="EMBL" id="MFL0253258.1"/>
    </source>
</evidence>
<keyword evidence="2" id="KW-1185">Reference proteome</keyword>
<protein>
    <recommendedName>
        <fullName evidence="3">STAS/SEC14 domain-containing protein</fullName>
    </recommendedName>
</protein>
<comment type="caution">
    <text evidence="1">The sequence shown here is derived from an EMBL/GenBank/DDBJ whole genome shotgun (WGS) entry which is preliminary data.</text>
</comment>
<evidence type="ECO:0008006" key="3">
    <source>
        <dbReference type="Google" id="ProtNLM"/>
    </source>
</evidence>
<accession>A0ABW8TMA7</accession>
<organism evidence="1 2">
    <name type="scientific">Clostridium neuense</name>
    <dbReference type="NCBI Taxonomy" id="1728934"/>
    <lineage>
        <taxon>Bacteria</taxon>
        <taxon>Bacillati</taxon>
        <taxon>Bacillota</taxon>
        <taxon>Clostridia</taxon>
        <taxon>Eubacteriales</taxon>
        <taxon>Clostridiaceae</taxon>
        <taxon>Clostridium</taxon>
    </lineage>
</organism>